<dbReference type="GO" id="GO:0015979">
    <property type="term" value="P:photosynthesis"/>
    <property type="evidence" value="ECO:0007669"/>
    <property type="project" value="InterPro"/>
</dbReference>
<proteinExistence type="predicted"/>
<keyword evidence="1" id="KW-1133">Transmembrane helix</keyword>
<reference evidence="2" key="5">
    <citation type="journal article" date="2021" name="G3 (Bethesda)">
        <title>Aegilops tauschii genome assembly Aet v5.0 features greater sequence contiguity and improved annotation.</title>
        <authorList>
            <person name="Wang L."/>
            <person name="Zhu T."/>
            <person name="Rodriguez J.C."/>
            <person name="Deal K.R."/>
            <person name="Dubcovsky J."/>
            <person name="McGuire P.E."/>
            <person name="Lux T."/>
            <person name="Spannagl M."/>
            <person name="Mayer K.F.X."/>
            <person name="Baldrich P."/>
            <person name="Meyers B.C."/>
            <person name="Huo N."/>
            <person name="Gu Y.Q."/>
            <person name="Zhou H."/>
            <person name="Devos K.M."/>
            <person name="Bennetzen J.L."/>
            <person name="Unver T."/>
            <person name="Budak H."/>
            <person name="Gulick P.J."/>
            <person name="Galiba G."/>
            <person name="Kalapos B."/>
            <person name="Nelson D.R."/>
            <person name="Li P."/>
            <person name="You F.M."/>
            <person name="Luo M.C."/>
            <person name="Dvorak J."/>
        </authorList>
    </citation>
    <scope>NUCLEOTIDE SEQUENCE [LARGE SCALE GENOMIC DNA]</scope>
    <source>
        <strain evidence="2">cv. AL8/78</strain>
    </source>
</reference>
<organism evidence="2 3">
    <name type="scientific">Aegilops tauschii subsp. strangulata</name>
    <name type="common">Goatgrass</name>
    <dbReference type="NCBI Taxonomy" id="200361"/>
    <lineage>
        <taxon>Eukaryota</taxon>
        <taxon>Viridiplantae</taxon>
        <taxon>Streptophyta</taxon>
        <taxon>Embryophyta</taxon>
        <taxon>Tracheophyta</taxon>
        <taxon>Spermatophyta</taxon>
        <taxon>Magnoliopsida</taxon>
        <taxon>Liliopsida</taxon>
        <taxon>Poales</taxon>
        <taxon>Poaceae</taxon>
        <taxon>BOP clade</taxon>
        <taxon>Pooideae</taxon>
        <taxon>Triticodae</taxon>
        <taxon>Triticeae</taxon>
        <taxon>Triticinae</taxon>
        <taxon>Aegilops</taxon>
    </lineage>
</organism>
<feature type="transmembrane region" description="Helical" evidence="1">
    <location>
        <begin position="67"/>
        <end position="93"/>
    </location>
</feature>
<dbReference type="Proteomes" id="UP000015105">
    <property type="component" value="Chromosome 1D"/>
</dbReference>
<evidence type="ECO:0000313" key="3">
    <source>
        <dbReference type="Proteomes" id="UP000015105"/>
    </source>
</evidence>
<name>A0A452Z2F1_AEGTS</name>
<keyword evidence="1" id="KW-0812">Transmembrane</keyword>
<dbReference type="Pfam" id="PF00223">
    <property type="entry name" value="PsaA_PsaB"/>
    <property type="match status" value="1"/>
</dbReference>
<dbReference type="Gene3D" id="1.20.1130.10">
    <property type="entry name" value="Photosystem I PsaA/PsaB"/>
    <property type="match status" value="1"/>
</dbReference>
<dbReference type="PANTHER" id="PTHR30128:SF19">
    <property type="entry name" value="PHOTOSYSTEM I P700 CHLOROPHYLL A APOPROTEIN A1-RELATED"/>
    <property type="match status" value="1"/>
</dbReference>
<reference evidence="2" key="3">
    <citation type="journal article" date="2017" name="Nature">
        <title>Genome sequence of the progenitor of the wheat D genome Aegilops tauschii.</title>
        <authorList>
            <person name="Luo M.C."/>
            <person name="Gu Y.Q."/>
            <person name="Puiu D."/>
            <person name="Wang H."/>
            <person name="Twardziok S.O."/>
            <person name="Deal K.R."/>
            <person name="Huo N."/>
            <person name="Zhu T."/>
            <person name="Wang L."/>
            <person name="Wang Y."/>
            <person name="McGuire P.E."/>
            <person name="Liu S."/>
            <person name="Long H."/>
            <person name="Ramasamy R.K."/>
            <person name="Rodriguez J.C."/>
            <person name="Van S.L."/>
            <person name="Yuan L."/>
            <person name="Wang Z."/>
            <person name="Xia Z."/>
            <person name="Xiao L."/>
            <person name="Anderson O.D."/>
            <person name="Ouyang S."/>
            <person name="Liang Y."/>
            <person name="Zimin A.V."/>
            <person name="Pertea G."/>
            <person name="Qi P."/>
            <person name="Bennetzen J.L."/>
            <person name="Dai X."/>
            <person name="Dawson M.W."/>
            <person name="Muller H.G."/>
            <person name="Kugler K."/>
            <person name="Rivarola-Duarte L."/>
            <person name="Spannagl M."/>
            <person name="Mayer K.F.X."/>
            <person name="Lu F.H."/>
            <person name="Bevan M.W."/>
            <person name="Leroy P."/>
            <person name="Li P."/>
            <person name="You F.M."/>
            <person name="Sun Q."/>
            <person name="Liu Z."/>
            <person name="Lyons E."/>
            <person name="Wicker T."/>
            <person name="Salzberg S.L."/>
            <person name="Devos K.M."/>
            <person name="Dvorak J."/>
        </authorList>
    </citation>
    <scope>NUCLEOTIDE SEQUENCE [LARGE SCALE GENOMIC DNA]</scope>
    <source>
        <strain evidence="2">cv. AL8/78</strain>
    </source>
</reference>
<protein>
    <submittedName>
        <fullName evidence="2">Uncharacterized protein</fullName>
    </submittedName>
</protein>
<sequence length="95" mass="10728">MQMSFWFMELMWRAKGESYLFFCLLNWPDSSNHLFGTAQGAGTAILTLLGGFHPQTQSLWLTDMAHHHLAIAFIFLIAGHILLICSVVTLIVLSF</sequence>
<reference evidence="3" key="2">
    <citation type="journal article" date="2017" name="Nat. Plants">
        <title>The Aegilops tauschii genome reveals multiple impacts of transposons.</title>
        <authorList>
            <person name="Zhao G."/>
            <person name="Zou C."/>
            <person name="Li K."/>
            <person name="Wang K."/>
            <person name="Li T."/>
            <person name="Gao L."/>
            <person name="Zhang X."/>
            <person name="Wang H."/>
            <person name="Yang Z."/>
            <person name="Liu X."/>
            <person name="Jiang W."/>
            <person name="Mao L."/>
            <person name="Kong X."/>
            <person name="Jiao Y."/>
            <person name="Jia J."/>
        </authorList>
    </citation>
    <scope>NUCLEOTIDE SEQUENCE [LARGE SCALE GENOMIC DNA]</scope>
    <source>
        <strain evidence="3">cv. AL8/78</strain>
    </source>
</reference>
<dbReference type="InterPro" id="IPR001280">
    <property type="entry name" value="PSI_PsaA/B"/>
</dbReference>
<reference evidence="3" key="1">
    <citation type="journal article" date="2014" name="Science">
        <title>Ancient hybridizations among the ancestral genomes of bread wheat.</title>
        <authorList>
            <consortium name="International Wheat Genome Sequencing Consortium,"/>
            <person name="Marcussen T."/>
            <person name="Sandve S.R."/>
            <person name="Heier L."/>
            <person name="Spannagl M."/>
            <person name="Pfeifer M."/>
            <person name="Jakobsen K.S."/>
            <person name="Wulff B.B."/>
            <person name="Steuernagel B."/>
            <person name="Mayer K.F."/>
            <person name="Olsen O.A."/>
        </authorList>
    </citation>
    <scope>NUCLEOTIDE SEQUENCE [LARGE SCALE GENOMIC DNA]</scope>
    <source>
        <strain evidence="3">cv. AL8/78</strain>
    </source>
</reference>
<dbReference type="GO" id="GO:0009535">
    <property type="term" value="C:chloroplast thylakoid membrane"/>
    <property type="evidence" value="ECO:0007669"/>
    <property type="project" value="TreeGrafter"/>
</dbReference>
<reference evidence="2" key="4">
    <citation type="submission" date="2019-03" db="UniProtKB">
        <authorList>
            <consortium name="EnsemblPlants"/>
        </authorList>
    </citation>
    <scope>IDENTIFICATION</scope>
</reference>
<dbReference type="AlphaFoldDB" id="A0A452Z2F1"/>
<dbReference type="PANTHER" id="PTHR30128">
    <property type="entry name" value="OUTER MEMBRANE PROTEIN, OMPA-RELATED"/>
    <property type="match status" value="1"/>
</dbReference>
<accession>A0A452Z2F1</accession>
<evidence type="ECO:0000256" key="1">
    <source>
        <dbReference type="SAM" id="Phobius"/>
    </source>
</evidence>
<keyword evidence="1" id="KW-0472">Membrane</keyword>
<dbReference type="SUPFAM" id="SSF81558">
    <property type="entry name" value="Photosystem I subunits PsaA/PsaB"/>
    <property type="match status" value="1"/>
</dbReference>
<evidence type="ECO:0000313" key="2">
    <source>
        <dbReference type="EnsemblPlants" id="AET1Gv20611000.20"/>
    </source>
</evidence>
<dbReference type="Gramene" id="AET1Gv20611000.20">
    <property type="protein sequence ID" value="AET1Gv20611000.20"/>
    <property type="gene ID" value="AET1Gv20611000"/>
</dbReference>
<dbReference type="InterPro" id="IPR036408">
    <property type="entry name" value="PSI_PsaA/B_sf"/>
</dbReference>
<dbReference type="EnsemblPlants" id="AET1Gv20611000.20">
    <property type="protein sequence ID" value="AET1Gv20611000.20"/>
    <property type="gene ID" value="AET1Gv20611000"/>
</dbReference>
<keyword evidence="3" id="KW-1185">Reference proteome</keyword>